<dbReference type="Pfam" id="PF00633">
    <property type="entry name" value="HHH"/>
    <property type="match status" value="1"/>
</dbReference>
<dbReference type="Pfam" id="PF14815">
    <property type="entry name" value="NUDIX_4"/>
    <property type="match status" value="1"/>
</dbReference>
<evidence type="ECO:0000256" key="4">
    <source>
        <dbReference type="ARBA" id="ARBA00008343"/>
    </source>
</evidence>
<evidence type="ECO:0000256" key="9">
    <source>
        <dbReference type="ARBA" id="ARBA00022763"/>
    </source>
</evidence>
<evidence type="ECO:0000256" key="10">
    <source>
        <dbReference type="ARBA" id="ARBA00022801"/>
    </source>
</evidence>
<dbReference type="GO" id="GO:0000701">
    <property type="term" value="F:purine-specific mismatch base pair DNA N-glycosylase activity"/>
    <property type="evidence" value="ECO:0007669"/>
    <property type="project" value="UniProtKB-EC"/>
</dbReference>
<dbReference type="STRING" id="980251.GCA_001642875_00020"/>
<evidence type="ECO:0000256" key="2">
    <source>
        <dbReference type="ARBA" id="ARBA00001966"/>
    </source>
</evidence>
<keyword evidence="11" id="KW-0408">Iron</keyword>
<dbReference type="InterPro" id="IPR004036">
    <property type="entry name" value="Endonuclease-III-like_CS2"/>
</dbReference>
<comment type="function">
    <text evidence="3">Adenine glycosylase active on G-A mispairs. MutY also corrects error-prone DNA synthesis past GO lesions which are due to the oxidatively damaged form of guanine: 7,8-dihydro-8-oxoguanine (8-oxo-dGTP).</text>
</comment>
<evidence type="ECO:0000256" key="5">
    <source>
        <dbReference type="ARBA" id="ARBA00012045"/>
    </source>
</evidence>
<dbReference type="PROSITE" id="PS01155">
    <property type="entry name" value="ENDONUCLEASE_III_2"/>
    <property type="match status" value="1"/>
</dbReference>
<evidence type="ECO:0000256" key="1">
    <source>
        <dbReference type="ARBA" id="ARBA00000843"/>
    </source>
</evidence>
<dbReference type="FunFam" id="1.10.340.30:FF:000002">
    <property type="entry name" value="Adenine DNA glycosylase"/>
    <property type="match status" value="1"/>
</dbReference>
<evidence type="ECO:0000313" key="16">
    <source>
        <dbReference type="EMBL" id="QEG22407.1"/>
    </source>
</evidence>
<keyword evidence="7" id="KW-0004">4Fe-4S</keyword>
<gene>
    <name evidence="16" type="primary">mutY</name>
    <name evidence="16" type="ORF">MFFC18_22870</name>
</gene>
<dbReference type="InterPro" id="IPR029119">
    <property type="entry name" value="MutY_C"/>
</dbReference>
<dbReference type="GO" id="GO:0051539">
    <property type="term" value="F:4 iron, 4 sulfur cluster binding"/>
    <property type="evidence" value="ECO:0007669"/>
    <property type="project" value="UniProtKB-KW"/>
</dbReference>
<dbReference type="CDD" id="cd00056">
    <property type="entry name" value="ENDO3c"/>
    <property type="match status" value="1"/>
</dbReference>
<dbReference type="InterPro" id="IPR000445">
    <property type="entry name" value="HhH_motif"/>
</dbReference>
<dbReference type="AlphaFoldDB" id="A0A5B9P711"/>
<evidence type="ECO:0000256" key="6">
    <source>
        <dbReference type="ARBA" id="ARBA00022023"/>
    </source>
</evidence>
<dbReference type="Pfam" id="PF00730">
    <property type="entry name" value="HhH-GPD"/>
    <property type="match status" value="1"/>
</dbReference>
<keyword evidence="14 16" id="KW-0326">Glycosidase</keyword>
<dbReference type="Proteomes" id="UP000322214">
    <property type="component" value="Chromosome"/>
</dbReference>
<name>A0A5B9P711_9BACT</name>
<keyword evidence="13" id="KW-0234">DNA repair</keyword>
<dbReference type="Gene3D" id="1.10.1670.10">
    <property type="entry name" value="Helix-hairpin-Helix base-excision DNA repair enzymes (C-terminal)"/>
    <property type="match status" value="1"/>
</dbReference>
<dbReference type="NCBIfam" id="TIGR01084">
    <property type="entry name" value="mutY"/>
    <property type="match status" value="1"/>
</dbReference>
<dbReference type="GO" id="GO:0032357">
    <property type="term" value="F:oxidized purine DNA binding"/>
    <property type="evidence" value="ECO:0007669"/>
    <property type="project" value="TreeGrafter"/>
</dbReference>
<accession>A0A5B9P711</accession>
<dbReference type="KEGG" id="mff:MFFC18_22870"/>
<dbReference type="GO" id="GO:0035485">
    <property type="term" value="F:adenine/guanine mispair binding"/>
    <property type="evidence" value="ECO:0007669"/>
    <property type="project" value="TreeGrafter"/>
</dbReference>
<dbReference type="Gene3D" id="1.10.340.30">
    <property type="entry name" value="Hypothetical protein, domain 2"/>
    <property type="match status" value="1"/>
</dbReference>
<keyword evidence="10 16" id="KW-0378">Hydrolase</keyword>
<dbReference type="RefSeq" id="WP_238381098.1">
    <property type="nucleotide sequence ID" value="NZ_CP042912.1"/>
</dbReference>
<evidence type="ECO:0000256" key="3">
    <source>
        <dbReference type="ARBA" id="ARBA00002933"/>
    </source>
</evidence>
<evidence type="ECO:0000256" key="8">
    <source>
        <dbReference type="ARBA" id="ARBA00022723"/>
    </source>
</evidence>
<dbReference type="InterPro" id="IPR015797">
    <property type="entry name" value="NUDIX_hydrolase-like_dom_sf"/>
</dbReference>
<evidence type="ECO:0000256" key="7">
    <source>
        <dbReference type="ARBA" id="ARBA00022485"/>
    </source>
</evidence>
<evidence type="ECO:0000313" key="17">
    <source>
        <dbReference type="Proteomes" id="UP000322214"/>
    </source>
</evidence>
<dbReference type="GO" id="GO:0046872">
    <property type="term" value="F:metal ion binding"/>
    <property type="evidence" value="ECO:0007669"/>
    <property type="project" value="UniProtKB-KW"/>
</dbReference>
<dbReference type="PANTHER" id="PTHR42944:SF1">
    <property type="entry name" value="ADENINE DNA GLYCOSYLASE"/>
    <property type="match status" value="1"/>
</dbReference>
<sequence length="377" mass="43078">MRVTFACMINDSPILLTESTAAERTKFRRALLKWFDSHQRDLPWRKDRTPYRIWVSEIMLQQTQVATVIDYFKRFMKRFPTVSKLAAADQSEVLKLWEGLGYYRRARQLHTAASVVVERHRGNFPETFDEVLALPGIGRYTAGAILSISLDQQLPILEGNTIRLFARLMQMESDPRSSANQKLLWQFSESLLPKKRAGDFNQSLMEIGSEICTPRCPKCSECPIIKFCPTFRGGLQNQIPAPSVKMKYESIREAVVLVSKVTRGQTKFLVRLCGEGERWTGLWDFPRFELGNRRAEVWLPEQIKSLTGLDVSVGSSSLQMKHAVTRFRITLDVFSSEQVTGRLKSGAASELRWATNKELLEMPMSTTGRKIADRCCI</sequence>
<feature type="domain" description="HhH-GPD" evidence="15">
    <location>
        <begin position="59"/>
        <end position="210"/>
    </location>
</feature>
<dbReference type="InterPro" id="IPR003265">
    <property type="entry name" value="HhH-GPD_domain"/>
</dbReference>
<reference evidence="16 17" key="1">
    <citation type="submission" date="2019-08" db="EMBL/GenBank/DDBJ databases">
        <title>Deep-cultivation of Planctomycetes and their phenomic and genomic characterization uncovers novel biology.</title>
        <authorList>
            <person name="Wiegand S."/>
            <person name="Jogler M."/>
            <person name="Boedeker C."/>
            <person name="Pinto D."/>
            <person name="Vollmers J."/>
            <person name="Rivas-Marin E."/>
            <person name="Kohn T."/>
            <person name="Peeters S.H."/>
            <person name="Heuer A."/>
            <person name="Rast P."/>
            <person name="Oberbeckmann S."/>
            <person name="Bunk B."/>
            <person name="Jeske O."/>
            <person name="Meyerdierks A."/>
            <person name="Storesund J.E."/>
            <person name="Kallscheuer N."/>
            <person name="Luecker S."/>
            <person name="Lage O.M."/>
            <person name="Pohl T."/>
            <person name="Merkel B.J."/>
            <person name="Hornburger P."/>
            <person name="Mueller R.-W."/>
            <person name="Bruemmer F."/>
            <person name="Labrenz M."/>
            <person name="Spormann A.M."/>
            <person name="Op den Camp H."/>
            <person name="Overmann J."/>
            <person name="Amann R."/>
            <person name="Jetten M.S.M."/>
            <person name="Mascher T."/>
            <person name="Medema M.H."/>
            <person name="Devos D.P."/>
            <person name="Kaster A.-K."/>
            <person name="Ovreas L."/>
            <person name="Rohde M."/>
            <person name="Galperin M.Y."/>
            <person name="Jogler C."/>
        </authorList>
    </citation>
    <scope>NUCLEOTIDE SEQUENCE [LARGE SCALE GENOMIC DNA]</scope>
    <source>
        <strain evidence="16 17">FC18</strain>
    </source>
</reference>
<evidence type="ECO:0000259" key="15">
    <source>
        <dbReference type="SMART" id="SM00478"/>
    </source>
</evidence>
<dbReference type="PANTHER" id="PTHR42944">
    <property type="entry name" value="ADENINE DNA GLYCOSYLASE"/>
    <property type="match status" value="1"/>
</dbReference>
<protein>
    <recommendedName>
        <fullName evidence="6">Adenine DNA glycosylase</fullName>
        <ecNumber evidence="5">3.2.2.31</ecNumber>
    </recommendedName>
</protein>
<organism evidence="16 17">
    <name type="scientific">Mariniblastus fucicola</name>
    <dbReference type="NCBI Taxonomy" id="980251"/>
    <lineage>
        <taxon>Bacteria</taxon>
        <taxon>Pseudomonadati</taxon>
        <taxon>Planctomycetota</taxon>
        <taxon>Planctomycetia</taxon>
        <taxon>Pirellulales</taxon>
        <taxon>Pirellulaceae</taxon>
        <taxon>Mariniblastus</taxon>
    </lineage>
</organism>
<dbReference type="EMBL" id="CP042912">
    <property type="protein sequence ID" value="QEG22407.1"/>
    <property type="molecule type" value="Genomic_DNA"/>
</dbReference>
<dbReference type="InterPro" id="IPR011257">
    <property type="entry name" value="DNA_glycosylase"/>
</dbReference>
<dbReference type="GO" id="GO:0034039">
    <property type="term" value="F:8-oxo-7,8-dihydroguanine DNA N-glycosylase activity"/>
    <property type="evidence" value="ECO:0007669"/>
    <property type="project" value="TreeGrafter"/>
</dbReference>
<dbReference type="InterPro" id="IPR023170">
    <property type="entry name" value="HhH_base_excis_C"/>
</dbReference>
<dbReference type="GO" id="GO:0006298">
    <property type="term" value="P:mismatch repair"/>
    <property type="evidence" value="ECO:0007669"/>
    <property type="project" value="TreeGrafter"/>
</dbReference>
<comment type="similarity">
    <text evidence="4">Belongs to the Nth/MutY family.</text>
</comment>
<comment type="cofactor">
    <cofactor evidence="2">
        <name>[4Fe-4S] cluster</name>
        <dbReference type="ChEBI" id="CHEBI:49883"/>
    </cofactor>
</comment>
<evidence type="ECO:0000256" key="13">
    <source>
        <dbReference type="ARBA" id="ARBA00023204"/>
    </source>
</evidence>
<keyword evidence="17" id="KW-1185">Reference proteome</keyword>
<dbReference type="InterPro" id="IPR005760">
    <property type="entry name" value="A/G_AdeGlyc_MutY"/>
</dbReference>
<keyword evidence="12" id="KW-0411">Iron-sulfur</keyword>
<comment type="catalytic activity">
    <reaction evidence="1">
        <text>Hydrolyzes free adenine bases from 7,8-dihydro-8-oxoguanine:adenine mismatched double-stranded DNA, leaving an apurinic site.</text>
        <dbReference type="EC" id="3.2.2.31"/>
    </reaction>
</comment>
<evidence type="ECO:0000256" key="11">
    <source>
        <dbReference type="ARBA" id="ARBA00023004"/>
    </source>
</evidence>
<dbReference type="SUPFAM" id="SSF48150">
    <property type="entry name" value="DNA-glycosylase"/>
    <property type="match status" value="1"/>
</dbReference>
<dbReference type="EC" id="3.2.2.31" evidence="5"/>
<dbReference type="InterPro" id="IPR044298">
    <property type="entry name" value="MIG/MutY"/>
</dbReference>
<evidence type="ECO:0000256" key="14">
    <source>
        <dbReference type="ARBA" id="ARBA00023295"/>
    </source>
</evidence>
<dbReference type="GO" id="GO:0006284">
    <property type="term" value="P:base-excision repair"/>
    <property type="evidence" value="ECO:0007669"/>
    <property type="project" value="InterPro"/>
</dbReference>
<keyword evidence="9" id="KW-0227">DNA damage</keyword>
<dbReference type="Gene3D" id="3.90.79.10">
    <property type="entry name" value="Nucleoside Triphosphate Pyrophosphohydrolase"/>
    <property type="match status" value="1"/>
</dbReference>
<proteinExistence type="inferred from homology"/>
<evidence type="ECO:0000256" key="12">
    <source>
        <dbReference type="ARBA" id="ARBA00023014"/>
    </source>
</evidence>
<keyword evidence="8" id="KW-0479">Metal-binding</keyword>
<dbReference type="SMART" id="SM00478">
    <property type="entry name" value="ENDO3c"/>
    <property type="match status" value="1"/>
</dbReference>
<dbReference type="SUPFAM" id="SSF55811">
    <property type="entry name" value="Nudix"/>
    <property type="match status" value="1"/>
</dbReference>